<reference evidence="1 2" key="1">
    <citation type="submission" date="2019-11" db="EMBL/GenBank/DDBJ databases">
        <title>Type strains purchased from KCTC, JCM and DSMZ.</title>
        <authorList>
            <person name="Lu H."/>
        </authorList>
    </citation>
    <scope>NUCLEOTIDE SEQUENCE [LARGE SCALE GENOMIC DNA]</scope>
    <source>
        <strain evidence="1 2">JCM 31587</strain>
    </source>
</reference>
<dbReference type="AlphaFoldDB" id="A0A6L6QB92"/>
<dbReference type="OrthoDB" id="8702548at2"/>
<dbReference type="RefSeq" id="WP_155452685.1">
    <property type="nucleotide sequence ID" value="NZ_WNKX01000002.1"/>
</dbReference>
<evidence type="ECO:0000313" key="1">
    <source>
        <dbReference type="EMBL" id="MTW09732.1"/>
    </source>
</evidence>
<proteinExistence type="predicted"/>
<name>A0A6L6QB92_9BURK</name>
<gene>
    <name evidence="1" type="ORF">GM658_03880</name>
</gene>
<dbReference type="Proteomes" id="UP000472320">
    <property type="component" value="Unassembled WGS sequence"/>
</dbReference>
<accession>A0A6L6QB92</accession>
<dbReference type="EMBL" id="WNKX01000002">
    <property type="protein sequence ID" value="MTW09732.1"/>
    <property type="molecule type" value="Genomic_DNA"/>
</dbReference>
<keyword evidence="2" id="KW-1185">Reference proteome</keyword>
<organism evidence="1 2">
    <name type="scientific">Massilia eburnea</name>
    <dbReference type="NCBI Taxonomy" id="1776165"/>
    <lineage>
        <taxon>Bacteria</taxon>
        <taxon>Pseudomonadati</taxon>
        <taxon>Pseudomonadota</taxon>
        <taxon>Betaproteobacteria</taxon>
        <taxon>Burkholderiales</taxon>
        <taxon>Oxalobacteraceae</taxon>
        <taxon>Telluria group</taxon>
        <taxon>Massilia</taxon>
    </lineage>
</organism>
<protein>
    <submittedName>
        <fullName evidence="1">Uncharacterized protein</fullName>
    </submittedName>
</protein>
<comment type="caution">
    <text evidence="1">The sequence shown here is derived from an EMBL/GenBank/DDBJ whole genome shotgun (WGS) entry which is preliminary data.</text>
</comment>
<sequence length="326" mass="33857">MHNTDRIQQFMEAGEFAPAYAQGEFPQEYAQQEYAGQQEYGGYQGEYAPTFEAEYLGELVNPMTGEINQEAELAMAAELLSASNQQELDHFLGGLVRNLGRTFRRVAASPLGSMLGNALKGVARAALPTLGGALGSLIPIPGVGTALGAAAGNMAKNALGLEMEGWSNEDREFEVARRIVRIGIEGARAMDGLPEGEFTNQQEIGGILSSIAGKILPSIGNIGSAVLNGLTGQAASGGQASGGLSGGMRVTSPGGWNVQLGGQAGGQASAGSAVGINTPAPRVPFQPSYRPGMTPNLPVPGAAGHQRSGAWRKIGRNVILYNVYSR</sequence>
<evidence type="ECO:0000313" key="2">
    <source>
        <dbReference type="Proteomes" id="UP000472320"/>
    </source>
</evidence>